<evidence type="ECO:0000313" key="1">
    <source>
        <dbReference type="EMBL" id="DAE26893.1"/>
    </source>
</evidence>
<organism evidence="1">
    <name type="scientific">virus sp. ctCsQ3</name>
    <dbReference type="NCBI Taxonomy" id="2826794"/>
    <lineage>
        <taxon>Viruses</taxon>
    </lineage>
</organism>
<proteinExistence type="predicted"/>
<protein>
    <submittedName>
        <fullName evidence="1">Uncharacterized protein</fullName>
    </submittedName>
</protein>
<accession>A0A8S5R7B1</accession>
<reference evidence="1" key="1">
    <citation type="journal article" date="2021" name="Proc. Natl. Acad. Sci. U.S.A.">
        <title>A Catalog of Tens of Thousands of Viruses from Human Metagenomes Reveals Hidden Associations with Chronic Diseases.</title>
        <authorList>
            <person name="Tisza M.J."/>
            <person name="Buck C.B."/>
        </authorList>
    </citation>
    <scope>NUCLEOTIDE SEQUENCE</scope>
    <source>
        <strain evidence="1">CtCsQ3</strain>
    </source>
</reference>
<sequence length="30" mass="3837">MSAKQYYLQTQRADYNVCPYFYEREVKQWK</sequence>
<dbReference type="EMBL" id="BK015823">
    <property type="protein sequence ID" value="DAE26893.1"/>
    <property type="molecule type" value="Genomic_DNA"/>
</dbReference>
<name>A0A8S5R7B1_9VIRU</name>